<dbReference type="InterPro" id="IPR012296">
    <property type="entry name" value="Nuclease_put_TT1808"/>
</dbReference>
<sequence length="119" mass="13904">MFEDKTCEILPSDLRVYIETHSLFTYPDLTIFCEPLKMFKNRTDTATNPVVIIEVLSKSTQDHDRGSKFKLYRDLPSLKEYILISFTGVLMGKYKKQADNKWIINGNSRLIIRQKKALQ</sequence>
<dbReference type="GO" id="GO:0004519">
    <property type="term" value="F:endonuclease activity"/>
    <property type="evidence" value="ECO:0007669"/>
    <property type="project" value="UniProtKB-KW"/>
</dbReference>
<dbReference type="PANTHER" id="PTHR36558">
    <property type="entry name" value="GLR1098 PROTEIN"/>
    <property type="match status" value="1"/>
</dbReference>
<dbReference type="Pfam" id="PF05685">
    <property type="entry name" value="Uma2"/>
    <property type="match status" value="1"/>
</dbReference>
<dbReference type="RefSeq" id="WP_137261968.1">
    <property type="nucleotide sequence ID" value="NZ_SZQL01000008.1"/>
</dbReference>
<dbReference type="CDD" id="cd06260">
    <property type="entry name" value="DUF820-like"/>
    <property type="match status" value="1"/>
</dbReference>
<dbReference type="InterPro" id="IPR011335">
    <property type="entry name" value="Restrct_endonuc-II-like"/>
</dbReference>
<evidence type="ECO:0000313" key="3">
    <source>
        <dbReference type="Proteomes" id="UP000305848"/>
    </source>
</evidence>
<comment type="caution">
    <text evidence="2">The sequence shown here is derived from an EMBL/GenBank/DDBJ whole genome shotgun (WGS) entry which is preliminary data.</text>
</comment>
<keyword evidence="2" id="KW-0255">Endonuclease</keyword>
<keyword evidence="2" id="KW-0540">Nuclease</keyword>
<reference evidence="2 3" key="1">
    <citation type="submission" date="2019-05" db="EMBL/GenBank/DDBJ databases">
        <title>Panacibacter sp. strain 17mud1-8 Genome sequencing and assembly.</title>
        <authorList>
            <person name="Chhetri G."/>
        </authorList>
    </citation>
    <scope>NUCLEOTIDE SEQUENCE [LARGE SCALE GENOMIC DNA]</scope>
    <source>
        <strain evidence="2 3">17mud1-8</strain>
    </source>
</reference>
<name>A0A4U3L231_9BACT</name>
<keyword evidence="2" id="KW-0378">Hydrolase</keyword>
<dbReference type="PANTHER" id="PTHR36558:SF1">
    <property type="entry name" value="RESTRICTION ENDONUCLEASE DOMAIN-CONTAINING PROTEIN-RELATED"/>
    <property type="match status" value="1"/>
</dbReference>
<evidence type="ECO:0000259" key="1">
    <source>
        <dbReference type="Pfam" id="PF05685"/>
    </source>
</evidence>
<dbReference type="SUPFAM" id="SSF52980">
    <property type="entry name" value="Restriction endonuclease-like"/>
    <property type="match status" value="1"/>
</dbReference>
<keyword evidence="3" id="KW-1185">Reference proteome</keyword>
<protein>
    <submittedName>
        <fullName evidence="2">Uma2 family endonuclease</fullName>
    </submittedName>
</protein>
<dbReference type="InterPro" id="IPR008538">
    <property type="entry name" value="Uma2"/>
</dbReference>
<evidence type="ECO:0000313" key="2">
    <source>
        <dbReference type="EMBL" id="TKK68289.1"/>
    </source>
</evidence>
<organism evidence="2 3">
    <name type="scientific">Ilyomonas limi</name>
    <dbReference type="NCBI Taxonomy" id="2575867"/>
    <lineage>
        <taxon>Bacteria</taxon>
        <taxon>Pseudomonadati</taxon>
        <taxon>Bacteroidota</taxon>
        <taxon>Chitinophagia</taxon>
        <taxon>Chitinophagales</taxon>
        <taxon>Chitinophagaceae</taxon>
        <taxon>Ilyomonas</taxon>
    </lineage>
</organism>
<dbReference type="Proteomes" id="UP000305848">
    <property type="component" value="Unassembled WGS sequence"/>
</dbReference>
<accession>A0A4U3L231</accession>
<gene>
    <name evidence="2" type="ORF">FC093_11685</name>
</gene>
<dbReference type="Gene3D" id="3.90.1570.10">
    <property type="entry name" value="tt1808, chain A"/>
    <property type="match status" value="1"/>
</dbReference>
<dbReference type="OrthoDB" id="668969at2"/>
<feature type="domain" description="Putative restriction endonuclease" evidence="1">
    <location>
        <begin position="3"/>
        <end position="85"/>
    </location>
</feature>
<proteinExistence type="predicted"/>
<dbReference type="AlphaFoldDB" id="A0A4U3L231"/>
<dbReference type="EMBL" id="SZQL01000008">
    <property type="protein sequence ID" value="TKK68289.1"/>
    <property type="molecule type" value="Genomic_DNA"/>
</dbReference>